<keyword evidence="2" id="KW-1185">Reference proteome</keyword>
<evidence type="ECO:0000313" key="1">
    <source>
        <dbReference type="EMBL" id="PKR81810.1"/>
    </source>
</evidence>
<protein>
    <recommendedName>
        <fullName evidence="3">Lipoprotein</fullName>
    </recommendedName>
</protein>
<evidence type="ECO:0000313" key="2">
    <source>
        <dbReference type="Proteomes" id="UP000236654"/>
    </source>
</evidence>
<dbReference type="PROSITE" id="PS51257">
    <property type="entry name" value="PROKAR_LIPOPROTEIN"/>
    <property type="match status" value="1"/>
</dbReference>
<dbReference type="RefSeq" id="WP_101332956.1">
    <property type="nucleotide sequence ID" value="NZ_PJNI01000001.1"/>
</dbReference>
<dbReference type="AlphaFoldDB" id="A0A2I0R621"/>
<organism evidence="1 2">
    <name type="scientific">Brumimicrobium salinarum</name>
    <dbReference type="NCBI Taxonomy" id="2058658"/>
    <lineage>
        <taxon>Bacteria</taxon>
        <taxon>Pseudomonadati</taxon>
        <taxon>Bacteroidota</taxon>
        <taxon>Flavobacteriia</taxon>
        <taxon>Flavobacteriales</taxon>
        <taxon>Crocinitomicaceae</taxon>
        <taxon>Brumimicrobium</taxon>
    </lineage>
</organism>
<gene>
    <name evidence="1" type="ORF">CW751_00270</name>
</gene>
<name>A0A2I0R621_9FLAO</name>
<reference evidence="1 2" key="1">
    <citation type="submission" date="2017-12" db="EMBL/GenBank/DDBJ databases">
        <title>The draft genome sequence of Brumimicrobium saltpan LHR20.</title>
        <authorList>
            <person name="Do Z.-J."/>
            <person name="Luo H.-R."/>
        </authorList>
    </citation>
    <scope>NUCLEOTIDE SEQUENCE [LARGE SCALE GENOMIC DNA]</scope>
    <source>
        <strain evidence="1 2">LHR20</strain>
    </source>
</reference>
<dbReference type="EMBL" id="PJNI01000001">
    <property type="protein sequence ID" value="PKR81810.1"/>
    <property type="molecule type" value="Genomic_DNA"/>
</dbReference>
<dbReference type="Proteomes" id="UP000236654">
    <property type="component" value="Unassembled WGS sequence"/>
</dbReference>
<dbReference type="OrthoDB" id="1436399at2"/>
<accession>A0A2I0R621</accession>
<evidence type="ECO:0008006" key="3">
    <source>
        <dbReference type="Google" id="ProtNLM"/>
    </source>
</evidence>
<proteinExistence type="predicted"/>
<sequence>MKFHLIIFILFLTTSCSDNKEFNESKEYNPISLIYKEEPLLTPGQKLEDLNSSLSYRLDPMSRQNGDFKYKKDFLSTDDYFTVDLDNGVVSGIVFFHSDNSNNRITGVSGNWTFSTNKDSLSLQLAIDKFTNHLFPILNGKLELKKDWSLEIERNTYTEMFKLNNPEHDYSSWSLYYKAIPK</sequence>
<comment type="caution">
    <text evidence="1">The sequence shown here is derived from an EMBL/GenBank/DDBJ whole genome shotgun (WGS) entry which is preliminary data.</text>
</comment>